<evidence type="ECO:0000313" key="3">
    <source>
        <dbReference type="Proteomes" id="UP000294752"/>
    </source>
</evidence>
<accession>A0A4R7D3G7</accession>
<comment type="caution">
    <text evidence="2">The sequence shown here is derived from an EMBL/GenBank/DDBJ whole genome shotgun (WGS) entry which is preliminary data.</text>
</comment>
<keyword evidence="1" id="KW-0812">Transmembrane</keyword>
<sequence length="242" mass="27014">MPRLTQALESVSNEMDEIVGRIPPWIVRWGITVLFGVATISLFISGFVRFPDSIVGTVVIQAKEQPGKVTVRRESANEEYKFLVKEGDRVKPGDTLLLRIEKSENKISPVTTPMTGSIYRVSSRNTDGLLEETIWVVPIATGFHMKINYPNKGAGNVQPGQQVRIALHDYPDAEYGFLDGIIESILPIQTDDKHQATISLIHNKLLTSRGREIPILPLMEGSGEILLNEKSIFYRIFGSILQ</sequence>
<feature type="transmembrane region" description="Helical" evidence="1">
    <location>
        <begin position="25"/>
        <end position="44"/>
    </location>
</feature>
<keyword evidence="3" id="KW-1185">Reference proteome</keyword>
<evidence type="ECO:0000313" key="2">
    <source>
        <dbReference type="EMBL" id="TDS14852.1"/>
    </source>
</evidence>
<reference evidence="2 3" key="1">
    <citation type="submission" date="2019-03" db="EMBL/GenBank/DDBJ databases">
        <title>Genomic Encyclopedia of Type Strains, Phase III (KMG-III): the genomes of soil and plant-associated and newly described type strains.</title>
        <authorList>
            <person name="Whitman W."/>
        </authorList>
    </citation>
    <scope>NUCLEOTIDE SEQUENCE [LARGE SCALE GENOMIC DNA]</scope>
    <source>
        <strain evidence="2 3">CGMCC 1.12801</strain>
    </source>
</reference>
<gene>
    <name evidence="2" type="ORF">B0I21_103352</name>
</gene>
<evidence type="ECO:0008006" key="4">
    <source>
        <dbReference type="Google" id="ProtNLM"/>
    </source>
</evidence>
<keyword evidence="1" id="KW-0472">Membrane</keyword>
<dbReference type="RefSeq" id="WP_133639877.1">
    <property type="nucleotide sequence ID" value="NZ_SNZV01000003.1"/>
</dbReference>
<organism evidence="2 3">
    <name type="scientific">Sphingobacterium paludis</name>
    <dbReference type="NCBI Taxonomy" id="1476465"/>
    <lineage>
        <taxon>Bacteria</taxon>
        <taxon>Pseudomonadati</taxon>
        <taxon>Bacteroidota</taxon>
        <taxon>Sphingobacteriia</taxon>
        <taxon>Sphingobacteriales</taxon>
        <taxon>Sphingobacteriaceae</taxon>
        <taxon>Sphingobacterium</taxon>
    </lineage>
</organism>
<keyword evidence="1" id="KW-1133">Transmembrane helix</keyword>
<protein>
    <recommendedName>
        <fullName evidence="4">HlyD family secretion protein</fullName>
    </recommendedName>
</protein>
<evidence type="ECO:0000256" key="1">
    <source>
        <dbReference type="SAM" id="Phobius"/>
    </source>
</evidence>
<dbReference type="Proteomes" id="UP000294752">
    <property type="component" value="Unassembled WGS sequence"/>
</dbReference>
<name>A0A4R7D3G7_9SPHI</name>
<dbReference type="AlphaFoldDB" id="A0A4R7D3G7"/>
<dbReference type="OrthoDB" id="7057889at2"/>
<dbReference type="EMBL" id="SNZV01000003">
    <property type="protein sequence ID" value="TDS14852.1"/>
    <property type="molecule type" value="Genomic_DNA"/>
</dbReference>
<proteinExistence type="predicted"/>